<evidence type="ECO:0000313" key="2">
    <source>
        <dbReference type="EMBL" id="KIM30995.1"/>
    </source>
</evidence>
<sequence>MMKRRRKRVAQSRSSCARSPSQVIPLTRRLPTHPPTWKPTDRQASNTPITLHPTDILPSILTTLQLSSLFSQL</sequence>
<name>A0A0C3B2D9_SERVB</name>
<keyword evidence="3" id="KW-1185">Reference proteome</keyword>
<reference evidence="2 3" key="1">
    <citation type="submission" date="2014-04" db="EMBL/GenBank/DDBJ databases">
        <authorList>
            <consortium name="DOE Joint Genome Institute"/>
            <person name="Kuo A."/>
            <person name="Zuccaro A."/>
            <person name="Kohler A."/>
            <person name="Nagy L.G."/>
            <person name="Floudas D."/>
            <person name="Copeland A."/>
            <person name="Barry K.W."/>
            <person name="Cichocki N."/>
            <person name="Veneault-Fourrey C."/>
            <person name="LaButti K."/>
            <person name="Lindquist E.A."/>
            <person name="Lipzen A."/>
            <person name="Lundell T."/>
            <person name="Morin E."/>
            <person name="Murat C."/>
            <person name="Sun H."/>
            <person name="Tunlid A."/>
            <person name="Henrissat B."/>
            <person name="Grigoriev I.V."/>
            <person name="Hibbett D.S."/>
            <person name="Martin F."/>
            <person name="Nordberg H.P."/>
            <person name="Cantor M.N."/>
            <person name="Hua S.X."/>
        </authorList>
    </citation>
    <scope>NUCLEOTIDE SEQUENCE [LARGE SCALE GENOMIC DNA]</scope>
    <source>
        <strain evidence="2 3">MAFF 305830</strain>
    </source>
</reference>
<dbReference type="AlphaFoldDB" id="A0A0C3B2D9"/>
<feature type="compositionally biased region" description="Basic residues" evidence="1">
    <location>
        <begin position="1"/>
        <end position="10"/>
    </location>
</feature>
<feature type="compositionally biased region" description="Polar residues" evidence="1">
    <location>
        <begin position="11"/>
        <end position="24"/>
    </location>
</feature>
<organism evidence="2 3">
    <name type="scientific">Serendipita vermifera MAFF 305830</name>
    <dbReference type="NCBI Taxonomy" id="933852"/>
    <lineage>
        <taxon>Eukaryota</taxon>
        <taxon>Fungi</taxon>
        <taxon>Dikarya</taxon>
        <taxon>Basidiomycota</taxon>
        <taxon>Agaricomycotina</taxon>
        <taxon>Agaricomycetes</taxon>
        <taxon>Sebacinales</taxon>
        <taxon>Serendipitaceae</taxon>
        <taxon>Serendipita</taxon>
    </lineage>
</organism>
<gene>
    <name evidence="2" type="ORF">M408DRAFT_327901</name>
</gene>
<accession>A0A0C3B2D9</accession>
<dbReference type="HOGENOM" id="CLU_2706381_0_0_1"/>
<dbReference type="Proteomes" id="UP000054097">
    <property type="component" value="Unassembled WGS sequence"/>
</dbReference>
<dbReference type="EMBL" id="KN824283">
    <property type="protein sequence ID" value="KIM30995.1"/>
    <property type="molecule type" value="Genomic_DNA"/>
</dbReference>
<protein>
    <submittedName>
        <fullName evidence="2">Uncharacterized protein</fullName>
    </submittedName>
</protein>
<proteinExistence type="predicted"/>
<feature type="region of interest" description="Disordered" evidence="1">
    <location>
        <begin position="1"/>
        <end position="48"/>
    </location>
</feature>
<evidence type="ECO:0000313" key="3">
    <source>
        <dbReference type="Proteomes" id="UP000054097"/>
    </source>
</evidence>
<reference evidence="3" key="2">
    <citation type="submission" date="2015-01" db="EMBL/GenBank/DDBJ databases">
        <title>Evolutionary Origins and Diversification of the Mycorrhizal Mutualists.</title>
        <authorList>
            <consortium name="DOE Joint Genome Institute"/>
            <consortium name="Mycorrhizal Genomics Consortium"/>
            <person name="Kohler A."/>
            <person name="Kuo A."/>
            <person name="Nagy L.G."/>
            <person name="Floudas D."/>
            <person name="Copeland A."/>
            <person name="Barry K.W."/>
            <person name="Cichocki N."/>
            <person name="Veneault-Fourrey C."/>
            <person name="LaButti K."/>
            <person name="Lindquist E.A."/>
            <person name="Lipzen A."/>
            <person name="Lundell T."/>
            <person name="Morin E."/>
            <person name="Murat C."/>
            <person name="Riley R."/>
            <person name="Ohm R."/>
            <person name="Sun H."/>
            <person name="Tunlid A."/>
            <person name="Henrissat B."/>
            <person name="Grigoriev I.V."/>
            <person name="Hibbett D.S."/>
            <person name="Martin F."/>
        </authorList>
    </citation>
    <scope>NUCLEOTIDE SEQUENCE [LARGE SCALE GENOMIC DNA]</scope>
    <source>
        <strain evidence="3">MAFF 305830</strain>
    </source>
</reference>
<evidence type="ECO:0000256" key="1">
    <source>
        <dbReference type="SAM" id="MobiDB-lite"/>
    </source>
</evidence>